<evidence type="ECO:0000256" key="6">
    <source>
        <dbReference type="ARBA" id="ARBA00023163"/>
    </source>
</evidence>
<evidence type="ECO:0000256" key="4">
    <source>
        <dbReference type="ARBA" id="ARBA00022574"/>
    </source>
</evidence>
<reference evidence="10" key="1">
    <citation type="submission" date="2020-11" db="EMBL/GenBank/DDBJ databases">
        <authorList>
            <person name="Tran Van P."/>
        </authorList>
    </citation>
    <scope>NUCLEOTIDE SEQUENCE</scope>
</reference>
<name>A0A7R9EP74_9NEOP</name>
<dbReference type="InterPro" id="IPR036322">
    <property type="entry name" value="WD40_repeat_dom_sf"/>
</dbReference>
<dbReference type="InterPro" id="IPR001680">
    <property type="entry name" value="WD40_rpt"/>
</dbReference>
<dbReference type="AlphaFoldDB" id="A0A7R9EP74"/>
<dbReference type="Pfam" id="PF23869">
    <property type="entry name" value="Beta-prop_WDR75_1st"/>
    <property type="match status" value="1"/>
</dbReference>
<evidence type="ECO:0000256" key="5">
    <source>
        <dbReference type="ARBA" id="ARBA00022737"/>
    </source>
</evidence>
<dbReference type="GO" id="GO:0045943">
    <property type="term" value="P:positive regulation of transcription by RNA polymerase I"/>
    <property type="evidence" value="ECO:0007669"/>
    <property type="project" value="InterPro"/>
</dbReference>
<dbReference type="SMART" id="SM00320">
    <property type="entry name" value="WD40"/>
    <property type="match status" value="7"/>
</dbReference>
<protein>
    <recommendedName>
        <fullName evidence="9">WD repeat-containing protein 75 second beta-propeller domain-containing protein</fullName>
    </recommendedName>
</protein>
<dbReference type="InterPro" id="IPR015943">
    <property type="entry name" value="WD40/YVTN_repeat-like_dom_sf"/>
</dbReference>
<dbReference type="InterPro" id="IPR053826">
    <property type="entry name" value="WDR75"/>
</dbReference>
<evidence type="ECO:0000256" key="1">
    <source>
        <dbReference type="ARBA" id="ARBA00004604"/>
    </source>
</evidence>
<dbReference type="EMBL" id="OD564494">
    <property type="protein sequence ID" value="CAD7438626.1"/>
    <property type="molecule type" value="Genomic_DNA"/>
</dbReference>
<dbReference type="GO" id="GO:0003723">
    <property type="term" value="F:RNA binding"/>
    <property type="evidence" value="ECO:0007669"/>
    <property type="project" value="InterPro"/>
</dbReference>
<comment type="subcellular location">
    <subcellularLocation>
        <location evidence="1">Nucleus</location>
        <location evidence="1">Nucleolus</location>
    </subcellularLocation>
</comment>
<dbReference type="GO" id="GO:0006364">
    <property type="term" value="P:rRNA processing"/>
    <property type="evidence" value="ECO:0007669"/>
    <property type="project" value="UniProtKB-KW"/>
</dbReference>
<proteinExistence type="predicted"/>
<dbReference type="SUPFAM" id="SSF50978">
    <property type="entry name" value="WD40 repeat-like"/>
    <property type="match status" value="1"/>
</dbReference>
<dbReference type="Gene3D" id="2.130.10.10">
    <property type="entry name" value="YVTN repeat-like/Quinoprotein amine dehydrogenase"/>
    <property type="match status" value="3"/>
</dbReference>
<feature type="compositionally biased region" description="Basic and acidic residues" evidence="8">
    <location>
        <begin position="787"/>
        <end position="799"/>
    </location>
</feature>
<feature type="domain" description="WD repeat-containing protein 75 second beta-propeller" evidence="9">
    <location>
        <begin position="367"/>
        <end position="690"/>
    </location>
</feature>
<dbReference type="PANTHER" id="PTHR44215">
    <property type="entry name" value="WD REPEAT-CONTAINING PROTEIN 75"/>
    <property type="match status" value="1"/>
</dbReference>
<evidence type="ECO:0000256" key="8">
    <source>
        <dbReference type="SAM" id="MobiDB-lite"/>
    </source>
</evidence>
<evidence type="ECO:0000256" key="7">
    <source>
        <dbReference type="ARBA" id="ARBA00023242"/>
    </source>
</evidence>
<keyword evidence="5" id="KW-0677">Repeat</keyword>
<evidence type="ECO:0000259" key="9">
    <source>
        <dbReference type="Pfam" id="PF23769"/>
    </source>
</evidence>
<keyword evidence="4" id="KW-0853">WD repeat</keyword>
<gene>
    <name evidence="10" type="ORF">TBIB3V08_LOCUS1214</name>
</gene>
<dbReference type="Pfam" id="PF23769">
    <property type="entry name" value="Beta-prop_WDR75_2nd"/>
    <property type="match status" value="1"/>
</dbReference>
<dbReference type="GO" id="GO:2000234">
    <property type="term" value="P:positive regulation of rRNA processing"/>
    <property type="evidence" value="ECO:0007669"/>
    <property type="project" value="TreeGrafter"/>
</dbReference>
<accession>A0A7R9EP74</accession>
<dbReference type="InterPro" id="IPR057644">
    <property type="entry name" value="Beta-prop_WDR75_2nd"/>
</dbReference>
<evidence type="ECO:0000256" key="3">
    <source>
        <dbReference type="ARBA" id="ARBA00022552"/>
    </source>
</evidence>
<dbReference type="GO" id="GO:0032040">
    <property type="term" value="C:small-subunit processome"/>
    <property type="evidence" value="ECO:0007669"/>
    <property type="project" value="InterPro"/>
</dbReference>
<feature type="region of interest" description="Disordered" evidence="8">
    <location>
        <begin position="787"/>
        <end position="824"/>
    </location>
</feature>
<sequence>MVLVEMLEPSEIDKIGTTPTDELHIKHVTGGSIIKFSPVFSSDAKTLFLVWGNIIQAFSVSTGELVRDYKGLEARAVGVQFHPNNPNLLVALSEQGELAHWRWKTRLPPQILNLQNIFENSTPNGFYLVPKGDDQDESCDVYVTCKLKSKKYPRLCVYDEKTGESSHDNLTRNVEVNKHGVYKIAFGGQGEDKYFAGIYKKNLYISILKKKTFDNKRIGGQRSLTCVACHQEHHMIIAGDTTGRILLWQEFFENPNCGFSIYHWHTLPVTHLAFSQFGSFFYSGGSERVMVKWTLDSPDRRLYLPRLSDNICHLVVAPDNLYVAISLADNGIHVVDSHLKTISIIQHFTWCGEGEPNNKSRFPAGLNLDPRTKSMVLNGRVGHIQFFNPNTSSLLYNVDITCQNYLTQERNKVIENTDVTKISLSSDSLWLATVEQSNNLETHFEIRLKFWNFDEVKQTFCLNTCVDMPHGENKLLDLKVQPITTEEQLLAVTTAEDNKFKVWSLEESNNINTKCIWRCESVGFFRNFPVGEISFSTDGSLLAVAFDSTLTVWVPETNQLKCNLTHTKLNSAIRHVKFGSSTCCHLVVTATDTCLGVWNLLTLTLMWVVPIRINILVADALSNLMAAFSEENDLFVFTPMSGRPVYSHRKLRPDRCSIATAIFFPRDNKQNICMTSWQQHSQLYFLDNHQELLTLEPKETIEEANQNLEALDLLPSALSTVTPFTALLAEQSTSGVQHEVTDKTHLQLGVPGREAIRQLLGAPPHTMLSVSRLCKPFLASFLVTKPTKQDGADNKKPEEDVAPSSDSGLESEDEEEMPPTLSKRQLLLQLQTTKVTKLPPAVCLDLEDKLQPLLNESSDWMSALLTS</sequence>
<keyword evidence="2" id="KW-0690">Ribosome biogenesis</keyword>
<dbReference type="PANTHER" id="PTHR44215:SF1">
    <property type="entry name" value="WD REPEAT-CONTAINING PROTEIN 75"/>
    <property type="match status" value="1"/>
</dbReference>
<keyword evidence="6" id="KW-0804">Transcription</keyword>
<evidence type="ECO:0000313" key="10">
    <source>
        <dbReference type="EMBL" id="CAD7438626.1"/>
    </source>
</evidence>
<dbReference type="SUPFAM" id="SSF82171">
    <property type="entry name" value="DPP6 N-terminal domain-like"/>
    <property type="match status" value="1"/>
</dbReference>
<keyword evidence="3" id="KW-0698">rRNA processing</keyword>
<evidence type="ECO:0000256" key="2">
    <source>
        <dbReference type="ARBA" id="ARBA00022517"/>
    </source>
</evidence>
<keyword evidence="7" id="KW-0539">Nucleus</keyword>
<organism evidence="10">
    <name type="scientific">Timema bartmani</name>
    <dbReference type="NCBI Taxonomy" id="61472"/>
    <lineage>
        <taxon>Eukaryota</taxon>
        <taxon>Metazoa</taxon>
        <taxon>Ecdysozoa</taxon>
        <taxon>Arthropoda</taxon>
        <taxon>Hexapoda</taxon>
        <taxon>Insecta</taxon>
        <taxon>Pterygota</taxon>
        <taxon>Neoptera</taxon>
        <taxon>Polyneoptera</taxon>
        <taxon>Phasmatodea</taxon>
        <taxon>Timematodea</taxon>
        <taxon>Timematoidea</taxon>
        <taxon>Timematidae</taxon>
        <taxon>Timema</taxon>
    </lineage>
</organism>